<comment type="caution">
    <text evidence="3">The sequence shown here is derived from an EMBL/GenBank/DDBJ whole genome shotgun (WGS) entry which is preliminary data.</text>
</comment>
<accession>A0ABP1NGM7</accession>
<dbReference type="Gene3D" id="2.40.50.90">
    <property type="match status" value="5"/>
</dbReference>
<dbReference type="SUPFAM" id="SSF63748">
    <property type="entry name" value="Tudor/PWWP/MBT"/>
    <property type="match status" value="5"/>
</dbReference>
<keyword evidence="4" id="KW-1185">Reference proteome</keyword>
<organism evidence="3 4">
    <name type="scientific">Xylocopa violacea</name>
    <name type="common">Violet carpenter bee</name>
    <name type="synonym">Apis violacea</name>
    <dbReference type="NCBI Taxonomy" id="135666"/>
    <lineage>
        <taxon>Eukaryota</taxon>
        <taxon>Metazoa</taxon>
        <taxon>Ecdysozoa</taxon>
        <taxon>Arthropoda</taxon>
        <taxon>Hexapoda</taxon>
        <taxon>Insecta</taxon>
        <taxon>Pterygota</taxon>
        <taxon>Neoptera</taxon>
        <taxon>Endopterygota</taxon>
        <taxon>Hymenoptera</taxon>
        <taxon>Apocrita</taxon>
        <taxon>Aculeata</taxon>
        <taxon>Apoidea</taxon>
        <taxon>Anthophila</taxon>
        <taxon>Apidae</taxon>
        <taxon>Xylocopa</taxon>
        <taxon>Xylocopa</taxon>
    </lineage>
</organism>
<dbReference type="EMBL" id="CAXAJV020001290">
    <property type="protein sequence ID" value="CAL7940130.1"/>
    <property type="molecule type" value="Genomic_DNA"/>
</dbReference>
<name>A0ABP1NGM7_XYLVO</name>
<dbReference type="PROSITE" id="PS50304">
    <property type="entry name" value="TUDOR"/>
    <property type="match status" value="4"/>
</dbReference>
<proteinExistence type="predicted"/>
<gene>
    <name evidence="3" type="ORF">XYLVIOL_LOCUS4327</name>
</gene>
<dbReference type="CDD" id="cd20379">
    <property type="entry name" value="Tudor_dTUD-like"/>
    <property type="match status" value="2"/>
</dbReference>
<dbReference type="SMART" id="SM00333">
    <property type="entry name" value="TUDOR"/>
    <property type="match status" value="5"/>
</dbReference>
<sequence length="1341" mass="154608">MQQVIRKLKDLIDIPCHLVLNPVSNDQEIEFKFDKNIVDVIENHCEIHVPTVSRYSLQRKDSLPVDYKIEPLMKENNSLEYRNTSIMRSTSLVNVSPKENNDLPQAGSSEMVRVSHVVDPFCFYVQLVQNQHKLSELNKELAVLTNASTIPTEIILNTLYLVQSKTGTWYRARVIGRKAYPKYVEKYSVIFIDYGMKEEDIPLQRIRNILPQLAIFPALALRCSLFDIIPNDGKWHPDAIAAFKNLVFANSMVSMSITMITGDTYYVDLCVVSSKDSGLIVVKDSLTYMKYATCISSNKLMRVNPESVMKYYKEQLDMETYTDVRVLFVESPSSIFVEKSHANRSYFIKLVENMREDYEQNTFCEYISTPCRDMPCAARGVDGLWHRGLINEVTENTIQVFYVDLGYTLILDYNAVRVLHRKYMSCKTQAIKVALRNITPQSGDTNQWEPETTEFIMTFLMNTRNFKIIAFDKLENTYSVVMYTHDKVNVGNLLINNGLALCSGSNFQQPAVRNKSKNRRNKSKSNMRAPSEPYDEPMNLSTKDKKVEENEDPFKVSVIIHEVQSPDCIYVSDATYDQSDVNRLRKEMQEFYTKYHSAKQDVWSKNAVCAVYQESSNMYYRGRIIDVKSKDKVVVFLYDLGNEETVSVENIQSLHPTFYKVPAYVFKIKLSGILPCGGSSAWPSYSCQKLDEIINKNQCSRYYISKLEDEDLENSTIPVELWIRQVKTDGPLAPTRYEVNSVNRMMVENGVALPIREYAKKRDKVLAIELKRQLIKKLKRLTKCKSNVQWFAIDNERKVEASGIEEALEIPQNSDSNSDYEDYDVIKQFDNTPTLPKLTAWLPVKPMEEDTFIAIPTYIDHDSFVYLHSKIENSKILRYIEMKLENIYNNCPIEPCDTVWMAGDLCIAQYHGNNKWYRGKIVSVQEHDIVNVEFVDYGNIEECSIGTLKKKVVLEDIPIQCTKCLIYNLNSGAENETWTTEDLDKIHTFIIEQECRVTVLDRLETHLVISLTMLPNKYCDEEIDLIEFLINNCKMNIKTDIKTYTSQSSTPTTDTPDVLIENSRLYYSNDEISNNSIISGSSELLSHTDVVEKNGSGTITDVEDLSWCKVKDQVVASTPCVNSEEDLVMNYKVLDIPDDIDYIEIELIIGIHFTEFQAQLKENIHSAVLNEYYTRYEQLMTELQENACKQPMITTLTVNTPCCAKFAHDGIWYRCLITESEPIVDSDKIKIKLLYVDYGNDEYRIINSKTCELYALKKEWSEIPAMAINCKLWNIKVSSSADCDKLVSQLNELLNKRIVATIKETDENFIYVELRENEKCENLIYKSLIDEGLFEIIQEKN</sequence>
<dbReference type="Gene3D" id="2.30.30.140">
    <property type="match status" value="5"/>
</dbReference>
<feature type="domain" description="Tudor" evidence="2">
    <location>
        <begin position="602"/>
        <end position="661"/>
    </location>
</feature>
<feature type="region of interest" description="Disordered" evidence="1">
    <location>
        <begin position="510"/>
        <end position="541"/>
    </location>
</feature>
<dbReference type="InterPro" id="IPR002999">
    <property type="entry name" value="Tudor"/>
</dbReference>
<feature type="compositionally biased region" description="Basic residues" evidence="1">
    <location>
        <begin position="514"/>
        <end position="525"/>
    </location>
</feature>
<feature type="domain" description="Tudor" evidence="2">
    <location>
        <begin position="369"/>
        <end position="426"/>
    </location>
</feature>
<dbReference type="PANTHER" id="PTHR16442:SF1">
    <property type="entry name" value="RING FINGER PROTEIN 17"/>
    <property type="match status" value="1"/>
</dbReference>
<dbReference type="Pfam" id="PF00567">
    <property type="entry name" value="TUDOR"/>
    <property type="match status" value="5"/>
</dbReference>
<dbReference type="PANTHER" id="PTHR16442">
    <property type="entry name" value="RING FINGER PROTEIN 17"/>
    <property type="match status" value="1"/>
</dbReference>
<dbReference type="InterPro" id="IPR035437">
    <property type="entry name" value="SNase_OB-fold_sf"/>
</dbReference>
<feature type="domain" description="Tudor" evidence="2">
    <location>
        <begin position="1195"/>
        <end position="1259"/>
    </location>
</feature>
<evidence type="ECO:0000259" key="2">
    <source>
        <dbReference type="PROSITE" id="PS50304"/>
    </source>
</evidence>
<reference evidence="3 4" key="1">
    <citation type="submission" date="2024-08" db="EMBL/GenBank/DDBJ databases">
        <authorList>
            <person name="Will J Nash"/>
            <person name="Angela Man"/>
            <person name="Seanna McTaggart"/>
            <person name="Kendall Baker"/>
            <person name="Tom Barker"/>
            <person name="Leah Catchpole"/>
            <person name="Alex Durrant"/>
            <person name="Karim Gharbi"/>
            <person name="Naomi Irish"/>
            <person name="Gemy Kaithakottil"/>
            <person name="Debby Ku"/>
            <person name="Aaliyah Providence"/>
            <person name="Felix Shaw"/>
            <person name="David Swarbreck"/>
            <person name="Chris Watkins"/>
            <person name="Ann M. McCartney"/>
            <person name="Giulio Formenti"/>
            <person name="Alice Mouton"/>
            <person name="Noel Vella"/>
            <person name="Bjorn M von Reumont"/>
            <person name="Adriana Vella"/>
            <person name="Wilfried Haerty"/>
        </authorList>
    </citation>
    <scope>NUCLEOTIDE SEQUENCE [LARGE SCALE GENOMIC DNA]</scope>
</reference>
<feature type="domain" description="Tudor" evidence="2">
    <location>
        <begin position="899"/>
        <end position="958"/>
    </location>
</feature>
<dbReference type="Proteomes" id="UP001642520">
    <property type="component" value="Unassembled WGS sequence"/>
</dbReference>
<evidence type="ECO:0000313" key="3">
    <source>
        <dbReference type="EMBL" id="CAL7940130.1"/>
    </source>
</evidence>
<evidence type="ECO:0000256" key="1">
    <source>
        <dbReference type="SAM" id="MobiDB-lite"/>
    </source>
</evidence>
<protein>
    <recommendedName>
        <fullName evidence="2">Tudor domain-containing protein</fullName>
    </recommendedName>
</protein>
<evidence type="ECO:0000313" key="4">
    <source>
        <dbReference type="Proteomes" id="UP001642520"/>
    </source>
</evidence>